<reference evidence="1 2" key="1">
    <citation type="submission" date="2018-08" db="EMBL/GenBank/DDBJ databases">
        <title>Genomic Encyclopedia of Archaeal and Bacterial Type Strains, Phase II (KMG-II): from individual species to whole genera.</title>
        <authorList>
            <person name="Goeker M."/>
        </authorList>
    </citation>
    <scope>NUCLEOTIDE SEQUENCE [LARGE SCALE GENOMIC DNA]</scope>
    <source>
        <strain evidence="1 2">DSM 100880</strain>
    </source>
</reference>
<name>A0A3E0E5G4_9FLAO</name>
<proteinExistence type="predicted"/>
<sequence>MEINLNNISVIYPNETNPQPRKVNFTADGEFLSINILDDTKDSIGISLEKQEVELLIDTLQLILKHNLIEELA</sequence>
<dbReference type="OrthoDB" id="1453667at2"/>
<dbReference type="AlphaFoldDB" id="A0A3E0E5G4"/>
<dbReference type="EMBL" id="QUNI01000014">
    <property type="protein sequence ID" value="REG92993.1"/>
    <property type="molecule type" value="Genomic_DNA"/>
</dbReference>
<accession>A0A3E0E5G4</accession>
<comment type="caution">
    <text evidence="1">The sequence shown here is derived from an EMBL/GenBank/DDBJ whole genome shotgun (WGS) entry which is preliminary data.</text>
</comment>
<gene>
    <name evidence="1" type="ORF">C8P67_11494</name>
</gene>
<organism evidence="1 2">
    <name type="scientific">Flavobacterium aquicola</name>
    <dbReference type="NCBI Taxonomy" id="1682742"/>
    <lineage>
        <taxon>Bacteria</taxon>
        <taxon>Pseudomonadati</taxon>
        <taxon>Bacteroidota</taxon>
        <taxon>Flavobacteriia</taxon>
        <taxon>Flavobacteriales</taxon>
        <taxon>Flavobacteriaceae</taxon>
        <taxon>Flavobacterium</taxon>
    </lineage>
</organism>
<dbReference type="Proteomes" id="UP000257136">
    <property type="component" value="Unassembled WGS sequence"/>
</dbReference>
<evidence type="ECO:0000313" key="2">
    <source>
        <dbReference type="Proteomes" id="UP000257136"/>
    </source>
</evidence>
<evidence type="ECO:0000313" key="1">
    <source>
        <dbReference type="EMBL" id="REG92993.1"/>
    </source>
</evidence>
<dbReference type="RefSeq" id="WP_115814736.1">
    <property type="nucleotide sequence ID" value="NZ_QUNI01000014.1"/>
</dbReference>
<protein>
    <submittedName>
        <fullName evidence="1">Uncharacterized protein</fullName>
    </submittedName>
</protein>
<keyword evidence="2" id="KW-1185">Reference proteome</keyword>